<evidence type="ECO:0000313" key="3">
    <source>
        <dbReference type="EMBL" id="KAJ6222168.1"/>
    </source>
</evidence>
<dbReference type="InterPro" id="IPR052769">
    <property type="entry name" value="TPR_domain_protein"/>
</dbReference>
<dbReference type="InterPro" id="IPR011990">
    <property type="entry name" value="TPR-like_helical_dom_sf"/>
</dbReference>
<reference evidence="3" key="1">
    <citation type="submission" date="2022-12" db="EMBL/GenBank/DDBJ databases">
        <title>Genome assemblies of Blomia tropicalis.</title>
        <authorList>
            <person name="Cui Y."/>
        </authorList>
    </citation>
    <scope>NUCLEOTIDE SEQUENCE</scope>
    <source>
        <tissue evidence="3">Adult mites</tissue>
    </source>
</reference>
<evidence type="ECO:0000313" key="4">
    <source>
        <dbReference type="Proteomes" id="UP001142055"/>
    </source>
</evidence>
<dbReference type="Proteomes" id="UP001142055">
    <property type="component" value="Chromosome 1"/>
</dbReference>
<feature type="region of interest" description="Disordered" evidence="2">
    <location>
        <begin position="1"/>
        <end position="24"/>
    </location>
</feature>
<dbReference type="Gene3D" id="1.25.40.10">
    <property type="entry name" value="Tetratricopeptide repeat domain"/>
    <property type="match status" value="1"/>
</dbReference>
<dbReference type="EMBL" id="JAPWDV010000001">
    <property type="protein sequence ID" value="KAJ6222168.1"/>
    <property type="molecule type" value="Genomic_DNA"/>
</dbReference>
<dbReference type="Pfam" id="PF13181">
    <property type="entry name" value="TPR_8"/>
    <property type="match status" value="2"/>
</dbReference>
<dbReference type="PANTHER" id="PTHR46014:SF1">
    <property type="entry name" value="TETRATRICOPEPTIDE REPEAT PROTEIN 1"/>
    <property type="match status" value="1"/>
</dbReference>
<name>A0A9Q0M9E5_BLOTA</name>
<dbReference type="PANTHER" id="PTHR46014">
    <property type="entry name" value="TETRATRICOPEPTIDE REPEAT PROTEIN 1"/>
    <property type="match status" value="1"/>
</dbReference>
<feature type="repeat" description="TPR" evidence="1">
    <location>
        <begin position="114"/>
        <end position="147"/>
    </location>
</feature>
<organism evidence="3 4">
    <name type="scientific">Blomia tropicalis</name>
    <name type="common">Mite</name>
    <dbReference type="NCBI Taxonomy" id="40697"/>
    <lineage>
        <taxon>Eukaryota</taxon>
        <taxon>Metazoa</taxon>
        <taxon>Ecdysozoa</taxon>
        <taxon>Arthropoda</taxon>
        <taxon>Chelicerata</taxon>
        <taxon>Arachnida</taxon>
        <taxon>Acari</taxon>
        <taxon>Acariformes</taxon>
        <taxon>Sarcoptiformes</taxon>
        <taxon>Astigmata</taxon>
        <taxon>Glycyphagoidea</taxon>
        <taxon>Echimyopodidae</taxon>
        <taxon>Blomia</taxon>
    </lineage>
</organism>
<proteinExistence type="predicted"/>
<evidence type="ECO:0008006" key="5">
    <source>
        <dbReference type="Google" id="ProtNLM"/>
    </source>
</evidence>
<accession>A0A9Q0M9E5</accession>
<keyword evidence="4" id="KW-1185">Reference proteome</keyword>
<gene>
    <name evidence="3" type="ORF">RDWZM_000713</name>
</gene>
<dbReference type="OMA" id="KSAIDDC"/>
<feature type="repeat" description="TPR" evidence="1">
    <location>
        <begin position="41"/>
        <end position="74"/>
    </location>
</feature>
<evidence type="ECO:0000256" key="1">
    <source>
        <dbReference type="PROSITE-ProRule" id="PRU00339"/>
    </source>
</evidence>
<dbReference type="AlphaFoldDB" id="A0A9Q0M9E5"/>
<comment type="caution">
    <text evidence="3">The sequence shown here is derived from an EMBL/GenBank/DDBJ whole genome shotgun (WGS) entry which is preliminary data.</text>
</comment>
<keyword evidence="1" id="KW-0802">TPR repeat</keyword>
<feature type="compositionally biased region" description="Polar residues" evidence="2">
    <location>
        <begin position="1"/>
        <end position="14"/>
    </location>
</feature>
<sequence>MSSENEQVPLSLTTDETKSTEESISNQIVNNVNDEENRSKAITLKEEGNKHFKDGNFNDAIESYLRSLEVCPSDDLSTRVILYSNLAAAKDHLESNEEAINYCNEALSINGNHTKALIRRAQIYRKCDKLDESLADYEKYLTIVPGDTSSMRAVFELKKEIEIRNEKMKAEMLGKLKDLGNVVLKPFGLSTDNFQLVKNPENGSYSVNFQNNNQ</sequence>
<dbReference type="SUPFAM" id="SSF48452">
    <property type="entry name" value="TPR-like"/>
    <property type="match status" value="1"/>
</dbReference>
<protein>
    <recommendedName>
        <fullName evidence="5">Tetratricopeptide repeat protein 1</fullName>
    </recommendedName>
</protein>
<dbReference type="InterPro" id="IPR019734">
    <property type="entry name" value="TPR_rpt"/>
</dbReference>
<dbReference type="PROSITE" id="PS50005">
    <property type="entry name" value="TPR"/>
    <property type="match status" value="2"/>
</dbReference>
<dbReference type="SMART" id="SM00028">
    <property type="entry name" value="TPR"/>
    <property type="match status" value="3"/>
</dbReference>
<evidence type="ECO:0000256" key="2">
    <source>
        <dbReference type="SAM" id="MobiDB-lite"/>
    </source>
</evidence>